<feature type="transmembrane region" description="Helical" evidence="11">
    <location>
        <begin position="340"/>
        <end position="362"/>
    </location>
</feature>
<evidence type="ECO:0000256" key="11">
    <source>
        <dbReference type="RuleBase" id="RU362081"/>
    </source>
</evidence>
<dbReference type="NCBIfam" id="TIGR01494">
    <property type="entry name" value="ATPase_P-type"/>
    <property type="match status" value="1"/>
</dbReference>
<dbReference type="SFLD" id="SFLDG00002">
    <property type="entry name" value="C1.7:_P-type_atpase_like"/>
    <property type="match status" value="1"/>
</dbReference>
<dbReference type="InterPro" id="IPR018303">
    <property type="entry name" value="ATPase_P-typ_P_site"/>
</dbReference>
<dbReference type="InterPro" id="IPR023299">
    <property type="entry name" value="ATPase_P-typ_cyto_dom_N"/>
</dbReference>
<dbReference type="SUPFAM" id="SSF81665">
    <property type="entry name" value="Calcium ATPase, transmembrane domain M"/>
    <property type="match status" value="1"/>
</dbReference>
<feature type="transmembrane region" description="Helical" evidence="11">
    <location>
        <begin position="680"/>
        <end position="699"/>
    </location>
</feature>
<evidence type="ECO:0000259" key="14">
    <source>
        <dbReference type="Pfam" id="PF19335"/>
    </source>
</evidence>
<dbReference type="NCBIfam" id="TIGR01525">
    <property type="entry name" value="ATPase-IB_hvy"/>
    <property type="match status" value="1"/>
</dbReference>
<comment type="subcellular location">
    <subcellularLocation>
        <location evidence="1">Cell membrane</location>
        <topology evidence="1">Multi-pass membrane protein</topology>
    </subcellularLocation>
</comment>
<feature type="region of interest" description="Disordered" evidence="12">
    <location>
        <begin position="1"/>
        <end position="36"/>
    </location>
</feature>
<dbReference type="InterPro" id="IPR023298">
    <property type="entry name" value="ATPase_P-typ_TM_dom_sf"/>
</dbReference>
<dbReference type="PANTHER" id="PTHR43520">
    <property type="entry name" value="ATP7, ISOFORM B"/>
    <property type="match status" value="1"/>
</dbReference>
<dbReference type="SUPFAM" id="SSF81653">
    <property type="entry name" value="Calcium ATPase, transduction domain A"/>
    <property type="match status" value="1"/>
</dbReference>
<feature type="transmembrane region" description="Helical" evidence="11">
    <location>
        <begin position="89"/>
        <end position="108"/>
    </location>
</feature>
<dbReference type="RefSeq" id="WP_281187164.1">
    <property type="nucleotide sequence ID" value="NZ_CBCRYE010000001.1"/>
</dbReference>
<feature type="transmembrane region" description="Helical" evidence="11">
    <location>
        <begin position="368"/>
        <end position="391"/>
    </location>
</feature>
<evidence type="ECO:0000256" key="9">
    <source>
        <dbReference type="ARBA" id="ARBA00022989"/>
    </source>
</evidence>
<organism evidence="15 16">
    <name type="scientific">Asticcacaulis taihuensis</name>
    <dbReference type="NCBI Taxonomy" id="260084"/>
    <lineage>
        <taxon>Bacteria</taxon>
        <taxon>Pseudomonadati</taxon>
        <taxon>Pseudomonadota</taxon>
        <taxon>Alphaproteobacteria</taxon>
        <taxon>Caulobacterales</taxon>
        <taxon>Caulobacteraceae</taxon>
        <taxon>Asticcacaulis</taxon>
    </lineage>
</organism>
<reference evidence="16" key="1">
    <citation type="submission" date="2016-10" db="EMBL/GenBank/DDBJ databases">
        <authorList>
            <person name="Varghese N."/>
            <person name="Submissions S."/>
        </authorList>
    </citation>
    <scope>NUCLEOTIDE SEQUENCE [LARGE SCALE GENOMIC DNA]</scope>
    <source>
        <strain evidence="16">CGMCC 1.3431</strain>
    </source>
</reference>
<keyword evidence="6 11" id="KW-0547">Nucleotide-binding</keyword>
<dbReference type="InterPro" id="IPR023214">
    <property type="entry name" value="HAD_sf"/>
</dbReference>
<evidence type="ECO:0000256" key="6">
    <source>
        <dbReference type="ARBA" id="ARBA00022741"/>
    </source>
</evidence>
<dbReference type="AlphaFoldDB" id="A0A1G4PC28"/>
<sequence>MPEHTNHHSHTPVDTGPEAKSCCHPHTTPATPVPEPKAGEAVVYTCPMHPQIRQEGPGSCPICGMALEPEVITLENTANPELADMTRRLWISAILSVPVAVLAMGAHLGLPSLVPDHLSVWIQLLLATPVALWGGWPFLVRGWQSLTTRHLNMFTLIALGVLVAWAYSAVAVIVPDAFPHMAGMTPAVYFEAAAVITTLVLVGQVLELKARAQTGDAIRALLKLAPATAHRLRDGEEETIPLEQVQVGDTLRIRPGEKVPTDGEVVDGASHVDESMLTGEAMPVSKQPGDKVTGATVNQSGSLTMKATRVGNDTLLAQIVARVGQAQRSRAPIQRVADTVSGWFVPAVVLCAVLTFAGWMLWGPEPRLGHALMNAIAVLIIACPCALGLATPMSIMAGTGRAAREGILVRDAAVLEAFESVDTLVFDKTGTLTEGRPRLIAVRTVGTIDEDRVLAMAAAVEALSEHPIADAIVREAKAKGLPTHAVSDFKVLNGKGVTGTADGTAIALGNAALLGETPELTALAQPYRDQGQTVVSLTLDGAPAGIIVVADPVKTTTPAALKALTAEGLNVIMLTGDNTATAQAVAVSLGLTDVRADVLPDQKANVIEDLIRQGRKVAMAGDGVNDAPALAAATVGIAMGNGTDIAMESAGITLIRGDLGGIVKARALSRVVMRNIKQNLVFAFAYNTIGVPVAAGLLYPAFGLLLSPVIASAAMSLSSVSVIANALRIRAAKL</sequence>
<keyword evidence="3 11" id="KW-1003">Cell membrane</keyword>
<keyword evidence="9 11" id="KW-1133">Transmembrane helix</keyword>
<evidence type="ECO:0000256" key="2">
    <source>
        <dbReference type="ARBA" id="ARBA00006024"/>
    </source>
</evidence>
<dbReference type="FunFam" id="2.70.150.10:FF:000020">
    <property type="entry name" value="Copper-exporting P-type ATPase A"/>
    <property type="match status" value="1"/>
</dbReference>
<evidence type="ECO:0000256" key="1">
    <source>
        <dbReference type="ARBA" id="ARBA00004651"/>
    </source>
</evidence>
<dbReference type="InterPro" id="IPR045800">
    <property type="entry name" value="HMBD"/>
</dbReference>
<evidence type="ECO:0000256" key="8">
    <source>
        <dbReference type="ARBA" id="ARBA00022967"/>
    </source>
</evidence>
<dbReference type="Pfam" id="PF00702">
    <property type="entry name" value="Hydrolase"/>
    <property type="match status" value="1"/>
</dbReference>
<gene>
    <name evidence="15" type="ORF">SAMN02927928_0243</name>
</gene>
<evidence type="ECO:0000256" key="7">
    <source>
        <dbReference type="ARBA" id="ARBA00022840"/>
    </source>
</evidence>
<dbReference type="Gene3D" id="2.70.150.10">
    <property type="entry name" value="Calcium-transporting ATPase, cytoplasmic transduction domain A"/>
    <property type="match status" value="1"/>
</dbReference>
<feature type="domain" description="Heavy metal binding" evidence="14">
    <location>
        <begin position="43"/>
        <end position="69"/>
    </location>
</feature>
<dbReference type="InterPro" id="IPR008250">
    <property type="entry name" value="ATPase_P-typ_transduc_dom_A_sf"/>
</dbReference>
<dbReference type="GO" id="GO:0016887">
    <property type="term" value="F:ATP hydrolysis activity"/>
    <property type="evidence" value="ECO:0007669"/>
    <property type="project" value="InterPro"/>
</dbReference>
<dbReference type="GO" id="GO:0055070">
    <property type="term" value="P:copper ion homeostasis"/>
    <property type="evidence" value="ECO:0007669"/>
    <property type="project" value="TreeGrafter"/>
</dbReference>
<keyword evidence="16" id="KW-1185">Reference proteome</keyword>
<evidence type="ECO:0000256" key="12">
    <source>
        <dbReference type="SAM" id="MobiDB-lite"/>
    </source>
</evidence>
<keyword evidence="10 11" id="KW-0472">Membrane</keyword>
<protein>
    <submittedName>
        <fullName evidence="15">Cu+-exporting ATPase</fullName>
    </submittedName>
</protein>
<keyword evidence="7 11" id="KW-0067">ATP-binding</keyword>
<dbReference type="InterPro" id="IPR044492">
    <property type="entry name" value="P_typ_ATPase_HD_dom"/>
</dbReference>
<evidence type="ECO:0000256" key="4">
    <source>
        <dbReference type="ARBA" id="ARBA00022692"/>
    </source>
</evidence>
<feature type="transmembrane region" description="Helical" evidence="11">
    <location>
        <begin position="705"/>
        <end position="727"/>
    </location>
</feature>
<dbReference type="Pfam" id="PF00122">
    <property type="entry name" value="E1-E2_ATPase"/>
    <property type="match status" value="1"/>
</dbReference>
<dbReference type="Proteomes" id="UP000199150">
    <property type="component" value="Unassembled WGS sequence"/>
</dbReference>
<feature type="transmembrane region" description="Helical" evidence="11">
    <location>
        <begin position="120"/>
        <end position="139"/>
    </location>
</feature>
<dbReference type="EMBL" id="FMTS01000001">
    <property type="protein sequence ID" value="SCW29867.1"/>
    <property type="molecule type" value="Genomic_DNA"/>
</dbReference>
<accession>A0A1G4PC28</accession>
<evidence type="ECO:0000313" key="16">
    <source>
        <dbReference type="Proteomes" id="UP000199150"/>
    </source>
</evidence>
<dbReference type="SUPFAM" id="SSF56784">
    <property type="entry name" value="HAD-like"/>
    <property type="match status" value="1"/>
</dbReference>
<dbReference type="CDD" id="cd02094">
    <property type="entry name" value="P-type_ATPase_Cu-like"/>
    <property type="match status" value="1"/>
</dbReference>
<dbReference type="GO" id="GO:0005524">
    <property type="term" value="F:ATP binding"/>
    <property type="evidence" value="ECO:0007669"/>
    <property type="project" value="UniProtKB-UniRule"/>
</dbReference>
<feature type="domain" description="P-type ATPase A" evidence="13">
    <location>
        <begin position="224"/>
        <end position="323"/>
    </location>
</feature>
<feature type="transmembrane region" description="Helical" evidence="11">
    <location>
        <begin position="186"/>
        <end position="206"/>
    </location>
</feature>
<keyword evidence="5 11" id="KW-0479">Metal-binding</keyword>
<keyword evidence="4 11" id="KW-0812">Transmembrane</keyword>
<dbReference type="GO" id="GO:0043682">
    <property type="term" value="F:P-type divalent copper transporter activity"/>
    <property type="evidence" value="ECO:0007669"/>
    <property type="project" value="TreeGrafter"/>
</dbReference>
<dbReference type="NCBIfam" id="TIGR01511">
    <property type="entry name" value="ATPase-IB1_Cu"/>
    <property type="match status" value="1"/>
</dbReference>
<name>A0A1G4PC28_9CAUL</name>
<evidence type="ECO:0000256" key="5">
    <source>
        <dbReference type="ARBA" id="ARBA00022723"/>
    </source>
</evidence>
<dbReference type="Pfam" id="PF19335">
    <property type="entry name" value="HMBD"/>
    <property type="match status" value="1"/>
</dbReference>
<dbReference type="SFLD" id="SFLDS00003">
    <property type="entry name" value="Haloacid_Dehalogenase"/>
    <property type="match status" value="1"/>
</dbReference>
<dbReference type="InterPro" id="IPR001757">
    <property type="entry name" value="P_typ_ATPase"/>
</dbReference>
<evidence type="ECO:0000256" key="3">
    <source>
        <dbReference type="ARBA" id="ARBA00022475"/>
    </source>
</evidence>
<dbReference type="InterPro" id="IPR036412">
    <property type="entry name" value="HAD-like_sf"/>
</dbReference>
<dbReference type="PRINTS" id="PR00943">
    <property type="entry name" value="CUATPASE"/>
</dbReference>
<dbReference type="PANTHER" id="PTHR43520:SF8">
    <property type="entry name" value="P-TYPE CU(+) TRANSPORTER"/>
    <property type="match status" value="1"/>
</dbReference>
<dbReference type="PROSITE" id="PS00154">
    <property type="entry name" value="ATPASE_E1_E2"/>
    <property type="match status" value="1"/>
</dbReference>
<dbReference type="Gene3D" id="3.40.1110.10">
    <property type="entry name" value="Calcium-transporting ATPase, cytoplasmic domain N"/>
    <property type="match status" value="1"/>
</dbReference>
<dbReference type="STRING" id="260084.SAMN02927928_0243"/>
<evidence type="ECO:0000256" key="10">
    <source>
        <dbReference type="ARBA" id="ARBA00023136"/>
    </source>
</evidence>
<dbReference type="GO" id="GO:0005886">
    <property type="term" value="C:plasma membrane"/>
    <property type="evidence" value="ECO:0007669"/>
    <property type="project" value="UniProtKB-SubCell"/>
</dbReference>
<comment type="similarity">
    <text evidence="2 11">Belongs to the cation transport ATPase (P-type) (TC 3.A.3) family. Type IB subfamily.</text>
</comment>
<keyword evidence="8" id="KW-1278">Translocase</keyword>
<dbReference type="InterPro" id="IPR059000">
    <property type="entry name" value="ATPase_P-type_domA"/>
</dbReference>
<dbReference type="PRINTS" id="PR00119">
    <property type="entry name" value="CATATPASE"/>
</dbReference>
<feature type="transmembrane region" description="Helical" evidence="11">
    <location>
        <begin position="151"/>
        <end position="174"/>
    </location>
</feature>
<evidence type="ECO:0000259" key="13">
    <source>
        <dbReference type="Pfam" id="PF00122"/>
    </source>
</evidence>
<dbReference type="InterPro" id="IPR027256">
    <property type="entry name" value="P-typ_ATPase_IB"/>
</dbReference>
<dbReference type="GO" id="GO:0060003">
    <property type="term" value="P:copper ion export"/>
    <property type="evidence" value="ECO:0007669"/>
    <property type="project" value="UniProtKB-ARBA"/>
</dbReference>
<dbReference type="SFLD" id="SFLDF00027">
    <property type="entry name" value="p-type_atpase"/>
    <property type="match status" value="1"/>
</dbReference>
<dbReference type="Gene3D" id="3.40.50.1000">
    <property type="entry name" value="HAD superfamily/HAD-like"/>
    <property type="match status" value="1"/>
</dbReference>
<evidence type="ECO:0000313" key="15">
    <source>
        <dbReference type="EMBL" id="SCW29867.1"/>
    </source>
</evidence>
<dbReference type="GO" id="GO:0005507">
    <property type="term" value="F:copper ion binding"/>
    <property type="evidence" value="ECO:0007669"/>
    <property type="project" value="TreeGrafter"/>
</dbReference>
<proteinExistence type="inferred from homology"/>